<dbReference type="PRINTS" id="PR00484">
    <property type="entry name" value="PBPGOBP"/>
</dbReference>
<dbReference type="GO" id="GO:0005549">
    <property type="term" value="F:odorant binding"/>
    <property type="evidence" value="ECO:0007669"/>
    <property type="project" value="InterPro"/>
</dbReference>
<dbReference type="InterPro" id="IPR036728">
    <property type="entry name" value="PBP_GOBP_sf"/>
</dbReference>
<name>A0A8K1P966_CORCP</name>
<dbReference type="Pfam" id="PF01395">
    <property type="entry name" value="PBP_GOBP"/>
    <property type="match status" value="1"/>
</dbReference>
<feature type="signal peptide" evidence="4">
    <location>
        <begin position="1"/>
        <end position="21"/>
    </location>
</feature>
<feature type="disulfide bond" evidence="3">
    <location>
        <begin position="40"/>
        <end position="75"/>
    </location>
</feature>
<keyword evidence="2" id="KW-0813">Transport</keyword>
<feature type="chain" id="PRO_5035419113" evidence="4">
    <location>
        <begin position="22"/>
        <end position="163"/>
    </location>
</feature>
<dbReference type="CDD" id="cd23992">
    <property type="entry name" value="PBP_GOBP"/>
    <property type="match status" value="1"/>
</dbReference>
<proteinExistence type="evidence at transcript level"/>
<sequence length="163" mass="18526">MAGWLFVILVWLIAAARNADCSSETMRHITNGFLKALDVCKQELNSTENIVGDLYHYWKQDYELLNRDTGCVILCMSKKLNLVDPSGRLHHGNTQEFALQHGAGEDVASKLVTMLHECEKQFLDVTDDCARTLEIAKCFRTDIRKLNWTPKVDVILTEVLTDI</sequence>
<comment type="similarity">
    <text evidence="1">Belongs to the PBP/GOBP family.</text>
</comment>
<keyword evidence="3" id="KW-1015">Disulfide bond</keyword>
<dbReference type="InterPro" id="IPR006072">
    <property type="entry name" value="Odorant/phero-bd_Lep"/>
</dbReference>
<dbReference type="InterPro" id="IPR006170">
    <property type="entry name" value="PBP/GOBP"/>
</dbReference>
<evidence type="ECO:0000256" key="1">
    <source>
        <dbReference type="ARBA" id="ARBA00008098"/>
    </source>
</evidence>
<organism evidence="5">
    <name type="scientific">Corcyra cephalonica</name>
    <name type="common">Rice moth</name>
    <dbReference type="NCBI Taxonomy" id="139036"/>
    <lineage>
        <taxon>Eukaryota</taxon>
        <taxon>Metazoa</taxon>
        <taxon>Ecdysozoa</taxon>
        <taxon>Arthropoda</taxon>
        <taxon>Hexapoda</taxon>
        <taxon>Insecta</taxon>
        <taxon>Pterygota</taxon>
        <taxon>Neoptera</taxon>
        <taxon>Endopterygota</taxon>
        <taxon>Lepidoptera</taxon>
        <taxon>Glossata</taxon>
        <taxon>Ditrysia</taxon>
        <taxon>Pyraloidea</taxon>
        <taxon>Pyralidae</taxon>
        <taxon>Galleriinae</taxon>
        <taxon>Corcyra</taxon>
    </lineage>
</organism>
<accession>A0A8K1P966</accession>
<dbReference type="SUPFAM" id="SSF47565">
    <property type="entry name" value="Insect pheromone/odorant-binding proteins"/>
    <property type="match status" value="1"/>
</dbReference>
<reference evidence="5" key="1">
    <citation type="submission" date="2020-08" db="EMBL/GenBank/DDBJ databases">
        <authorList>
            <person name="Li P."/>
        </authorList>
    </citation>
    <scope>NUCLEOTIDE SEQUENCE</scope>
    <source>
        <strain evidence="5">Cluster-6281.0</strain>
    </source>
</reference>
<keyword evidence="4" id="KW-0732">Signal</keyword>
<dbReference type="Gene3D" id="1.10.238.20">
    <property type="entry name" value="Pheromone/general odorant binding protein domain"/>
    <property type="match status" value="1"/>
</dbReference>
<evidence type="ECO:0000313" key="5">
    <source>
        <dbReference type="EMBL" id="UDM59722.1"/>
    </source>
</evidence>
<evidence type="ECO:0000256" key="4">
    <source>
        <dbReference type="SAM" id="SignalP"/>
    </source>
</evidence>
<dbReference type="SMART" id="SM00708">
    <property type="entry name" value="PhBP"/>
    <property type="match status" value="1"/>
</dbReference>
<dbReference type="PIRSF" id="PIRSF015604">
    <property type="entry name" value="Odorant/phero_bd"/>
    <property type="match status" value="1"/>
</dbReference>
<evidence type="ECO:0000256" key="3">
    <source>
        <dbReference type="PIRSR" id="PIRSR015604-1"/>
    </source>
</evidence>
<protein>
    <submittedName>
        <fullName evidence="5">Putative pheromone binding protein 2</fullName>
    </submittedName>
</protein>
<feature type="disulfide bond" evidence="3">
    <location>
        <begin position="118"/>
        <end position="138"/>
    </location>
</feature>
<feature type="disulfide bond" evidence="3">
    <location>
        <begin position="71"/>
        <end position="129"/>
    </location>
</feature>
<dbReference type="AlphaFoldDB" id="A0A8K1P966"/>
<dbReference type="SMR" id="A0A8K1P966"/>
<dbReference type="EMBL" id="MT905109">
    <property type="protein sequence ID" value="UDM59722.1"/>
    <property type="molecule type" value="mRNA"/>
</dbReference>
<evidence type="ECO:0000256" key="2">
    <source>
        <dbReference type="ARBA" id="ARBA00022448"/>
    </source>
</evidence>